<dbReference type="AlphaFoldDB" id="A0A0M9ABI1"/>
<name>A0A0M9ABI1_9HYME</name>
<dbReference type="Proteomes" id="UP000053105">
    <property type="component" value="Unassembled WGS sequence"/>
</dbReference>
<protein>
    <submittedName>
        <fullName evidence="1">Uncharacterized protein</fullName>
    </submittedName>
</protein>
<gene>
    <name evidence="1" type="ORF">WN51_11369</name>
</gene>
<proteinExistence type="predicted"/>
<organism evidence="1 2">
    <name type="scientific">Melipona quadrifasciata</name>
    <dbReference type="NCBI Taxonomy" id="166423"/>
    <lineage>
        <taxon>Eukaryota</taxon>
        <taxon>Metazoa</taxon>
        <taxon>Ecdysozoa</taxon>
        <taxon>Arthropoda</taxon>
        <taxon>Hexapoda</taxon>
        <taxon>Insecta</taxon>
        <taxon>Pterygota</taxon>
        <taxon>Neoptera</taxon>
        <taxon>Endopterygota</taxon>
        <taxon>Hymenoptera</taxon>
        <taxon>Apocrita</taxon>
        <taxon>Aculeata</taxon>
        <taxon>Apoidea</taxon>
        <taxon>Anthophila</taxon>
        <taxon>Apidae</taxon>
        <taxon>Melipona</taxon>
    </lineage>
</organism>
<feature type="non-terminal residue" evidence="1">
    <location>
        <position position="1"/>
    </location>
</feature>
<keyword evidence="2" id="KW-1185">Reference proteome</keyword>
<reference evidence="1 2" key="1">
    <citation type="submission" date="2015-07" db="EMBL/GenBank/DDBJ databases">
        <title>The genome of Melipona quadrifasciata.</title>
        <authorList>
            <person name="Pan H."/>
            <person name="Kapheim K."/>
        </authorList>
    </citation>
    <scope>NUCLEOTIDE SEQUENCE [LARGE SCALE GENOMIC DNA]</scope>
    <source>
        <strain evidence="1">0111107301</strain>
        <tissue evidence="1">Whole body</tissue>
    </source>
</reference>
<accession>A0A0M9ABI1</accession>
<evidence type="ECO:0000313" key="1">
    <source>
        <dbReference type="EMBL" id="KOX79759.1"/>
    </source>
</evidence>
<evidence type="ECO:0000313" key="2">
    <source>
        <dbReference type="Proteomes" id="UP000053105"/>
    </source>
</evidence>
<dbReference type="EMBL" id="KQ435710">
    <property type="protein sequence ID" value="KOX79759.1"/>
    <property type="molecule type" value="Genomic_DNA"/>
</dbReference>
<sequence length="115" mass="12571">RSETLGFVGSDLTAYRTWLAVPATLGLSPRTPSVAKDDDLTIFAQRIVSLRQRNAILHLPSLFISLLTPASVHPALTPPLFPSGSFSSFFRFDCVHGSPSTVHHPGWNILRGFQS</sequence>